<dbReference type="RefSeq" id="WP_108893581.1">
    <property type="nucleotide sequence ID" value="NZ_ONZF01000003.1"/>
</dbReference>
<protein>
    <submittedName>
        <fullName evidence="2">Uncharacterized protein</fullName>
    </submittedName>
</protein>
<sequence>MTEDTTRRTRDAIDRLHRGYDLSFRTRFAPVVIVVWALIATLPIHTSTVTSALYPTAIAPPAAILRTDIDRARLAAIEARTLASAVAGQTAADTASELAARRAILDRIEAEDRGVRQGAARIRAAELRLTTASVLFFAALGVALIGHLGIAIRVLSAIETHNSPRRVVGPGVGTILSGTAAAALALSQSGWTLGLPQRFVDALVPDRAPIAFASGLAGLVVLLMLTQLNTWTFASNWPRHRVAVDVRRLLVTPGQDIPTLRQMCKTGPKVSDDGPKVWREVAPAVSMRNIRQTCIPVVIVMALGLLALALTVEVAALRTTGGRELPQGVAQLGNAWLISTGVLFSAAVALCYAIPALRVAPYAAATERPATSDALKFADRALDRMFPRGNAPGPLEEDPPGLRALICHIGAGETKFRTILDGATQISMPHDLLGDTLTEKGKVLLTLLTPALGSGLLAVLT</sequence>
<keyword evidence="1" id="KW-0812">Transmembrane</keyword>
<evidence type="ECO:0000313" key="3">
    <source>
        <dbReference type="Proteomes" id="UP000244912"/>
    </source>
</evidence>
<accession>A0A2R8BU69</accession>
<keyword evidence="1" id="KW-1133">Transmembrane helix</keyword>
<feature type="transmembrane region" description="Helical" evidence="1">
    <location>
        <begin position="294"/>
        <end position="315"/>
    </location>
</feature>
<feature type="transmembrane region" description="Helical" evidence="1">
    <location>
        <begin position="134"/>
        <end position="155"/>
    </location>
</feature>
<keyword evidence="1" id="KW-0472">Membrane</keyword>
<reference evidence="2 3" key="1">
    <citation type="submission" date="2018-03" db="EMBL/GenBank/DDBJ databases">
        <authorList>
            <person name="Keele B.F."/>
        </authorList>
    </citation>
    <scope>NUCLEOTIDE SEQUENCE [LARGE SCALE GENOMIC DNA]</scope>
    <source>
        <strain evidence="2 3">CECT 8504</strain>
    </source>
</reference>
<feature type="transmembrane region" description="Helical" evidence="1">
    <location>
        <begin position="335"/>
        <end position="354"/>
    </location>
</feature>
<gene>
    <name evidence="2" type="ORF">PAA8504_01524</name>
</gene>
<feature type="transmembrane region" description="Helical" evidence="1">
    <location>
        <begin position="28"/>
        <end position="46"/>
    </location>
</feature>
<feature type="transmembrane region" description="Helical" evidence="1">
    <location>
        <begin position="208"/>
        <end position="231"/>
    </location>
</feature>
<feature type="transmembrane region" description="Helical" evidence="1">
    <location>
        <begin position="167"/>
        <end position="188"/>
    </location>
</feature>
<name>A0A2R8BU69_9RHOB</name>
<evidence type="ECO:0000256" key="1">
    <source>
        <dbReference type="SAM" id="Phobius"/>
    </source>
</evidence>
<dbReference type="EMBL" id="ONZF01000003">
    <property type="protein sequence ID" value="SPJ23709.1"/>
    <property type="molecule type" value="Genomic_DNA"/>
</dbReference>
<organism evidence="2 3">
    <name type="scientific">Palleronia abyssalis</name>
    <dbReference type="NCBI Taxonomy" id="1501240"/>
    <lineage>
        <taxon>Bacteria</taxon>
        <taxon>Pseudomonadati</taxon>
        <taxon>Pseudomonadota</taxon>
        <taxon>Alphaproteobacteria</taxon>
        <taxon>Rhodobacterales</taxon>
        <taxon>Roseobacteraceae</taxon>
        <taxon>Palleronia</taxon>
    </lineage>
</organism>
<evidence type="ECO:0000313" key="2">
    <source>
        <dbReference type="EMBL" id="SPJ23709.1"/>
    </source>
</evidence>
<dbReference type="AlphaFoldDB" id="A0A2R8BU69"/>
<dbReference type="Proteomes" id="UP000244912">
    <property type="component" value="Unassembled WGS sequence"/>
</dbReference>
<proteinExistence type="predicted"/>
<keyword evidence="3" id="KW-1185">Reference proteome</keyword>